<comment type="caution">
    <text evidence="1">The sequence shown here is derived from an EMBL/GenBank/DDBJ whole genome shotgun (WGS) entry which is preliminary data.</text>
</comment>
<organism evidence="1 2">
    <name type="scientific">Kribbella shirazensis</name>
    <dbReference type="NCBI Taxonomy" id="1105143"/>
    <lineage>
        <taxon>Bacteria</taxon>
        <taxon>Bacillati</taxon>
        <taxon>Actinomycetota</taxon>
        <taxon>Actinomycetes</taxon>
        <taxon>Propionibacteriales</taxon>
        <taxon>Kribbellaceae</taxon>
        <taxon>Kribbella</taxon>
    </lineage>
</organism>
<dbReference type="AlphaFoldDB" id="A0A7X6A2B8"/>
<name>A0A7X6A2B8_9ACTN</name>
<reference evidence="1 2" key="1">
    <citation type="submission" date="2020-03" db="EMBL/GenBank/DDBJ databases">
        <title>Sequencing the genomes of 1000 actinobacteria strains.</title>
        <authorList>
            <person name="Klenk H.-P."/>
        </authorList>
    </citation>
    <scope>NUCLEOTIDE SEQUENCE [LARGE SCALE GENOMIC DNA]</scope>
    <source>
        <strain evidence="1 2">DSM 45490</strain>
    </source>
</reference>
<protein>
    <submittedName>
        <fullName evidence="1">Uncharacterized protein</fullName>
    </submittedName>
</protein>
<accession>A0A7X6A2B8</accession>
<evidence type="ECO:0000313" key="1">
    <source>
        <dbReference type="EMBL" id="NIK59121.1"/>
    </source>
</evidence>
<evidence type="ECO:0000313" key="2">
    <source>
        <dbReference type="Proteomes" id="UP000555407"/>
    </source>
</evidence>
<keyword evidence="2" id="KW-1185">Reference proteome</keyword>
<dbReference type="EMBL" id="JAASRO010000001">
    <property type="protein sequence ID" value="NIK59121.1"/>
    <property type="molecule type" value="Genomic_DNA"/>
</dbReference>
<dbReference type="RefSeq" id="WP_167210399.1">
    <property type="nucleotide sequence ID" value="NZ_JAASRO010000001.1"/>
</dbReference>
<dbReference type="Proteomes" id="UP000555407">
    <property type="component" value="Unassembled WGS sequence"/>
</dbReference>
<proteinExistence type="predicted"/>
<gene>
    <name evidence="1" type="ORF">BJY22_004838</name>
</gene>
<sequence>MRFRRTAGVVVGIAVPALGSGPAAGSDEAQFVPGESNVVPATARPATDVGRTALGTAAAPFYACPGFSGLDAQNPLANQYADKFTWKPYAPYTVGNGGGNINWSLNPYKNASLYMWFHSLRWIGQGVIAASNGDLTALTRVNTIAYDWYREAWNQS</sequence>